<protein>
    <submittedName>
        <fullName evidence="6">NUC domain-containing protein</fullName>
    </submittedName>
</protein>
<dbReference type="WBParaSite" id="BPAG_0001439901-mRNA-1">
    <property type="protein sequence ID" value="BPAG_0001439901-mRNA-1"/>
    <property type="gene ID" value="BPAG_0001439901"/>
</dbReference>
<evidence type="ECO:0000256" key="3">
    <source>
        <dbReference type="SAM" id="Phobius"/>
    </source>
</evidence>
<dbReference type="InterPro" id="IPR002591">
    <property type="entry name" value="Phosphodiest/P_Trfase"/>
</dbReference>
<evidence type="ECO:0000313" key="6">
    <source>
        <dbReference type="WBParaSite" id="BPAG_0001439901-mRNA-1"/>
    </source>
</evidence>
<dbReference type="GO" id="GO:0055120">
    <property type="term" value="C:striated muscle dense body"/>
    <property type="evidence" value="ECO:0007669"/>
    <property type="project" value="TreeGrafter"/>
</dbReference>
<keyword evidence="3" id="KW-0472">Membrane</keyword>
<dbReference type="PANTHER" id="PTHR10151:SF114">
    <property type="entry name" value="ECTONUCLEOTIDE PYROPHOSPHATASE_PHOSPHODIESTERASE C27A7.3"/>
    <property type="match status" value="1"/>
</dbReference>
<evidence type="ECO:0000313" key="5">
    <source>
        <dbReference type="Proteomes" id="UP000278627"/>
    </source>
</evidence>
<organism evidence="6">
    <name type="scientific">Brugia pahangi</name>
    <name type="common">Filarial nematode worm</name>
    <dbReference type="NCBI Taxonomy" id="6280"/>
    <lineage>
        <taxon>Eukaryota</taxon>
        <taxon>Metazoa</taxon>
        <taxon>Ecdysozoa</taxon>
        <taxon>Nematoda</taxon>
        <taxon>Chromadorea</taxon>
        <taxon>Rhabditida</taxon>
        <taxon>Spirurina</taxon>
        <taxon>Spiruromorpha</taxon>
        <taxon>Filarioidea</taxon>
        <taxon>Onchocercidae</taxon>
        <taxon>Brugia</taxon>
    </lineage>
</organism>
<dbReference type="CDD" id="cd16018">
    <property type="entry name" value="Enpp"/>
    <property type="match status" value="1"/>
</dbReference>
<dbReference type="AlphaFoldDB" id="A0A0N4TZC9"/>
<gene>
    <name evidence="4" type="ORF">BPAG_LOCUS14327</name>
</gene>
<proteinExistence type="predicted"/>
<keyword evidence="3" id="KW-0812">Transmembrane</keyword>
<sequence length="817" mass="93938">MTTVTPKEYISANSTERYNVKLPKVTLFSAGYILSLFITVIIIFGCIRTISTKLSDGDANTQSSNNCSLDICEKKFNKTPLLILSFDGFRNSYLEHNITPSIQRLINYGTHSKYMLPTFPSKTFPNHYTIATGLYPAWHGIIDNRFYDIKLKAFFKKSTNKPGWYLGEPIWKTAQKAGLKSAVFFWPGSEELEKLPNYWMKYNSSTPFRHRIDTVIKWLKLPDDERPSLIQAYFEEPDVSGHKHGPDSQAVHDALILMDGVINYLIRRLLEEKLMGCINLILLSDHGMQQMDKTKFVVTTNYSEQNFDNKFFSGTTARIQISYKTNSSDGNSTDDVINDIISTMECQSGNSYIAYRKDLVPIRFHYAGSLRMGDVIIKGRPGVCIFQTDEKKESYNRLGDHGYDNRIVSMRTIFIAIGPDIAQNRKINSFQNIELYNLFTYLLRIDAAPNNGTNGTLFPVLRNPPALPITALDQQTDQCTDEIKIRKCKSSCDCPLMNENYFNCMTVFNSSIRASYQFTGELCSIQLCDAIIHFDKKLQKTVIIEGIMKNSIWLEEINESCVTCIDIMQNNSYEIPQDGKYSISLFGNLGIWRYVLNETAKYLAKYDKLRFFSGVTYDQDGDGVRDSDDVIKTMHSWKIIMELLSGFSICHLILFANELNGINHYYTLDLARVIVPKIFVDRIWRYVLNETAKYLAKYDKLRFFSGVTYDQDGDGVRDSDDVIKKSDPSHLFFVPMWCENSTLIDHTSCKDIIFIPYILPLKGKNLNCLEPSEYLYDNTARMRDIELLTGIEFFTDRNIWSDVEAIQLRTLLRIRSY</sequence>
<dbReference type="InterPro" id="IPR044929">
    <property type="entry name" value="DNA/RNA_non-sp_Endonuclease_sf"/>
</dbReference>
<dbReference type="STRING" id="6280.A0A0N4TZC9"/>
<keyword evidence="5" id="KW-1185">Reference proteome</keyword>
<name>A0A0N4TZC9_BRUPA</name>
<feature type="transmembrane region" description="Helical" evidence="3">
    <location>
        <begin position="25"/>
        <end position="45"/>
    </location>
</feature>
<dbReference type="GO" id="GO:0016787">
    <property type="term" value="F:hydrolase activity"/>
    <property type="evidence" value="ECO:0007669"/>
    <property type="project" value="UniProtKB-KW"/>
</dbReference>
<dbReference type="EMBL" id="UZAD01013609">
    <property type="protein sequence ID" value="VDN95512.1"/>
    <property type="molecule type" value="Genomic_DNA"/>
</dbReference>
<keyword evidence="1" id="KW-0378">Hydrolase</keyword>
<evidence type="ECO:0000256" key="1">
    <source>
        <dbReference type="ARBA" id="ARBA00022801"/>
    </source>
</evidence>
<keyword evidence="3" id="KW-1133">Transmembrane helix</keyword>
<keyword evidence="2" id="KW-0325">Glycoprotein</keyword>
<dbReference type="Proteomes" id="UP000278627">
    <property type="component" value="Unassembled WGS sequence"/>
</dbReference>
<dbReference type="PANTHER" id="PTHR10151">
    <property type="entry name" value="ECTONUCLEOTIDE PYROPHOSPHATASE/PHOSPHODIESTERASE"/>
    <property type="match status" value="1"/>
</dbReference>
<dbReference type="InterPro" id="IPR017850">
    <property type="entry name" value="Alkaline_phosphatase_core_sf"/>
</dbReference>
<evidence type="ECO:0000313" key="4">
    <source>
        <dbReference type="EMBL" id="VDN95512.1"/>
    </source>
</evidence>
<dbReference type="Gene3D" id="3.40.570.10">
    <property type="entry name" value="Extracellular Endonuclease, subunit A"/>
    <property type="match status" value="1"/>
</dbReference>
<evidence type="ECO:0000256" key="2">
    <source>
        <dbReference type="ARBA" id="ARBA00023180"/>
    </source>
</evidence>
<accession>A0A0N4TZC9</accession>
<dbReference type="Gene3D" id="3.40.720.10">
    <property type="entry name" value="Alkaline Phosphatase, subunit A"/>
    <property type="match status" value="1"/>
</dbReference>
<dbReference type="Gene3D" id="3.30.1360.180">
    <property type="match status" value="1"/>
</dbReference>
<dbReference type="SUPFAM" id="SSF53649">
    <property type="entry name" value="Alkaline phosphatase-like"/>
    <property type="match status" value="1"/>
</dbReference>
<reference evidence="4 5" key="2">
    <citation type="submission" date="2018-11" db="EMBL/GenBank/DDBJ databases">
        <authorList>
            <consortium name="Pathogen Informatics"/>
        </authorList>
    </citation>
    <scope>NUCLEOTIDE SEQUENCE [LARGE SCALE GENOMIC DNA]</scope>
</reference>
<dbReference type="GO" id="GO:0031674">
    <property type="term" value="C:I band"/>
    <property type="evidence" value="ECO:0007669"/>
    <property type="project" value="TreeGrafter"/>
</dbReference>
<dbReference type="Pfam" id="PF01663">
    <property type="entry name" value="Phosphodiest"/>
    <property type="match status" value="1"/>
</dbReference>
<dbReference type="GO" id="GO:0016529">
    <property type="term" value="C:sarcoplasmic reticulum"/>
    <property type="evidence" value="ECO:0007669"/>
    <property type="project" value="TreeGrafter"/>
</dbReference>
<reference evidence="6" key="1">
    <citation type="submission" date="2017-02" db="UniProtKB">
        <authorList>
            <consortium name="WormBaseParasite"/>
        </authorList>
    </citation>
    <scope>IDENTIFICATION</scope>
</reference>